<evidence type="ECO:0000313" key="13">
    <source>
        <dbReference type="EMBL" id="BDS10167.1"/>
    </source>
</evidence>
<comment type="cofactor">
    <cofactor evidence="1 11">
        <name>Zn(2+)</name>
        <dbReference type="ChEBI" id="CHEBI:29105"/>
    </cofactor>
</comment>
<dbReference type="Gene3D" id="2.30.42.10">
    <property type="match status" value="2"/>
</dbReference>
<keyword evidence="5 11" id="KW-0812">Transmembrane</keyword>
<evidence type="ECO:0000256" key="4">
    <source>
        <dbReference type="ARBA" id="ARBA00022670"/>
    </source>
</evidence>
<sequence>MGYFIMGMQLLLSLSILVTLHEFGHFWTAKKFGMRVEKFYLFFDAWFPLYKKKIGETEYGIGWLPLGGYVKISGMIDESMDREAMAKPPQPWEFRSKPAWQRLIVMIGGVTVNFILGIFLFAMLAWVYGDKYLPNENAVHGIACSSLAKEMGLQDGDKILAIGDEPFEKFNSGIVTSKMLLDEIYDLKVMRDGKEVTIRVPDSTVLKLPKHSKKKLRLFEPRVPFVIGSVSKDMPAKAAGLEKEDSIVGFNNTPTPFFSDFRALARQHKDQDVVVDFYRKGERKSLTIHTTEKGQIGAGTYGPERYFEFGRIKYGFFQSFPVALSKSYNFLASQIKAFGQMFTGRIKATESLGGFIAIGQMFPPYWDWEHFWRMTAILSLILGFMNLLPIPALDGGHVMFLLFEIVARRPVNEKVLEYAQVVGIVLLLGLLLFANGLDIYGLIFPS</sequence>
<comment type="similarity">
    <text evidence="3 11">Belongs to the peptidase M50B family.</text>
</comment>
<evidence type="ECO:0000256" key="5">
    <source>
        <dbReference type="ARBA" id="ARBA00022692"/>
    </source>
</evidence>
<dbReference type="RefSeq" id="WP_264791501.1">
    <property type="nucleotide sequence ID" value="NZ_AP026867.1"/>
</dbReference>
<feature type="transmembrane region" description="Helical" evidence="11">
    <location>
        <begin position="418"/>
        <end position="443"/>
    </location>
</feature>
<evidence type="ECO:0000256" key="7">
    <source>
        <dbReference type="ARBA" id="ARBA00022833"/>
    </source>
</evidence>
<evidence type="ECO:0000256" key="9">
    <source>
        <dbReference type="ARBA" id="ARBA00023049"/>
    </source>
</evidence>
<feature type="domain" description="Peptidase M50" evidence="12">
    <location>
        <begin position="10"/>
        <end position="429"/>
    </location>
</feature>
<proteinExistence type="inferred from homology"/>
<dbReference type="CDD" id="cd06163">
    <property type="entry name" value="S2P-M50_PDZ_RseP-like"/>
    <property type="match status" value="1"/>
</dbReference>
<evidence type="ECO:0000256" key="8">
    <source>
        <dbReference type="ARBA" id="ARBA00022989"/>
    </source>
</evidence>
<keyword evidence="10 11" id="KW-0472">Membrane</keyword>
<evidence type="ECO:0000259" key="12">
    <source>
        <dbReference type="Pfam" id="PF02163"/>
    </source>
</evidence>
<keyword evidence="14" id="KW-1185">Reference proteome</keyword>
<keyword evidence="4" id="KW-0645">Protease</keyword>
<gene>
    <name evidence="13" type="ORF">AsAng_0008750</name>
</gene>
<dbReference type="Pfam" id="PF02163">
    <property type="entry name" value="Peptidase_M50"/>
    <property type="match status" value="1"/>
</dbReference>
<reference evidence="13" key="1">
    <citation type="submission" date="2022-09" db="EMBL/GenBank/DDBJ databases">
        <title>Aureispira anguillicida sp. nov., isolated from Leptocephalus of Japanese eel Anguilla japonica.</title>
        <authorList>
            <person name="Yuasa K."/>
            <person name="Mekata T."/>
            <person name="Ikunari K."/>
        </authorList>
    </citation>
    <scope>NUCLEOTIDE SEQUENCE</scope>
    <source>
        <strain evidence="13">EL160426</strain>
    </source>
</reference>
<dbReference type="GO" id="GO:0016020">
    <property type="term" value="C:membrane"/>
    <property type="evidence" value="ECO:0007669"/>
    <property type="project" value="UniProtKB-SubCell"/>
</dbReference>
<dbReference type="GO" id="GO:0004222">
    <property type="term" value="F:metalloendopeptidase activity"/>
    <property type="evidence" value="ECO:0007669"/>
    <property type="project" value="InterPro"/>
</dbReference>
<dbReference type="GO" id="GO:0006508">
    <property type="term" value="P:proteolysis"/>
    <property type="evidence" value="ECO:0007669"/>
    <property type="project" value="UniProtKB-KW"/>
</dbReference>
<accession>A0A916DR62</accession>
<dbReference type="InterPro" id="IPR004387">
    <property type="entry name" value="Pept_M50_Zn"/>
</dbReference>
<name>A0A916DR62_9BACT</name>
<dbReference type="NCBIfam" id="TIGR00054">
    <property type="entry name" value="RIP metalloprotease RseP"/>
    <property type="match status" value="1"/>
</dbReference>
<dbReference type="EC" id="3.4.24.-" evidence="11"/>
<dbReference type="AlphaFoldDB" id="A0A916DR62"/>
<comment type="subcellular location">
    <subcellularLocation>
        <location evidence="2">Membrane</location>
        <topology evidence="2">Multi-pass membrane protein</topology>
    </subcellularLocation>
</comment>
<evidence type="ECO:0000256" key="11">
    <source>
        <dbReference type="RuleBase" id="RU362031"/>
    </source>
</evidence>
<keyword evidence="6 11" id="KW-0378">Hydrolase</keyword>
<organism evidence="13 14">
    <name type="scientific">Aureispira anguillae</name>
    <dbReference type="NCBI Taxonomy" id="2864201"/>
    <lineage>
        <taxon>Bacteria</taxon>
        <taxon>Pseudomonadati</taxon>
        <taxon>Bacteroidota</taxon>
        <taxon>Saprospiria</taxon>
        <taxon>Saprospirales</taxon>
        <taxon>Saprospiraceae</taxon>
        <taxon>Aureispira</taxon>
    </lineage>
</organism>
<dbReference type="InterPro" id="IPR036034">
    <property type="entry name" value="PDZ_sf"/>
</dbReference>
<evidence type="ECO:0000313" key="14">
    <source>
        <dbReference type="Proteomes" id="UP001060919"/>
    </source>
</evidence>
<keyword evidence="11" id="KW-0479">Metal-binding</keyword>
<protein>
    <recommendedName>
        <fullName evidence="11">Zinc metalloprotease</fullName>
        <ecNumber evidence="11">3.4.24.-</ecNumber>
    </recommendedName>
</protein>
<evidence type="ECO:0000256" key="2">
    <source>
        <dbReference type="ARBA" id="ARBA00004141"/>
    </source>
</evidence>
<dbReference type="Proteomes" id="UP001060919">
    <property type="component" value="Chromosome"/>
</dbReference>
<evidence type="ECO:0000256" key="1">
    <source>
        <dbReference type="ARBA" id="ARBA00001947"/>
    </source>
</evidence>
<feature type="transmembrane region" description="Helical" evidence="11">
    <location>
        <begin position="371"/>
        <end position="393"/>
    </location>
</feature>
<keyword evidence="7 11" id="KW-0862">Zinc</keyword>
<evidence type="ECO:0000256" key="3">
    <source>
        <dbReference type="ARBA" id="ARBA00007931"/>
    </source>
</evidence>
<keyword evidence="9 11" id="KW-0482">Metalloprotease</keyword>
<dbReference type="EMBL" id="AP026867">
    <property type="protein sequence ID" value="BDS10167.1"/>
    <property type="molecule type" value="Genomic_DNA"/>
</dbReference>
<feature type="transmembrane region" description="Helical" evidence="11">
    <location>
        <begin position="103"/>
        <end position="128"/>
    </location>
</feature>
<dbReference type="GO" id="GO:0046872">
    <property type="term" value="F:metal ion binding"/>
    <property type="evidence" value="ECO:0007669"/>
    <property type="project" value="UniProtKB-KW"/>
</dbReference>
<dbReference type="PANTHER" id="PTHR42837:SF2">
    <property type="entry name" value="MEMBRANE METALLOPROTEASE ARASP2, CHLOROPLASTIC-RELATED"/>
    <property type="match status" value="1"/>
</dbReference>
<dbReference type="PANTHER" id="PTHR42837">
    <property type="entry name" value="REGULATOR OF SIGMA-E PROTEASE RSEP"/>
    <property type="match status" value="1"/>
</dbReference>
<keyword evidence="8 11" id="KW-1133">Transmembrane helix</keyword>
<evidence type="ECO:0000256" key="10">
    <source>
        <dbReference type="ARBA" id="ARBA00023136"/>
    </source>
</evidence>
<dbReference type="SUPFAM" id="SSF50156">
    <property type="entry name" value="PDZ domain-like"/>
    <property type="match status" value="2"/>
</dbReference>
<dbReference type="InterPro" id="IPR008915">
    <property type="entry name" value="Peptidase_M50"/>
</dbReference>
<dbReference type="KEGG" id="aup:AsAng_0008750"/>
<evidence type="ECO:0000256" key="6">
    <source>
        <dbReference type="ARBA" id="ARBA00022801"/>
    </source>
</evidence>